<proteinExistence type="predicted"/>
<keyword evidence="4" id="KW-1185">Reference proteome</keyword>
<keyword evidence="1" id="KW-0175">Coiled coil</keyword>
<evidence type="ECO:0000313" key="3">
    <source>
        <dbReference type="EMBL" id="CAE7403511.1"/>
    </source>
</evidence>
<evidence type="ECO:0000256" key="1">
    <source>
        <dbReference type="SAM" id="Coils"/>
    </source>
</evidence>
<accession>A0A812QTK7</accession>
<gene>
    <name evidence="3" type="ORF">SNAT2548_LOCUS21957</name>
</gene>
<comment type="caution">
    <text evidence="3">The sequence shown here is derived from an EMBL/GenBank/DDBJ whole genome shotgun (WGS) entry which is preliminary data.</text>
</comment>
<protein>
    <recommendedName>
        <fullName evidence="5">DUF1279 domain-containing protein</fullName>
    </recommendedName>
</protein>
<keyword evidence="2" id="KW-0472">Membrane</keyword>
<evidence type="ECO:0000313" key="4">
    <source>
        <dbReference type="Proteomes" id="UP000604046"/>
    </source>
</evidence>
<sequence>MLEDTERIAALEKEVGELRQKLAEVERLAKRKGFMAVMMEYGAPFALWYAFCWSGSLVSLYFLLEYEVVSWQESLKPFFQGLGLDAYTDRIDASTGNMVIAFMVNELLEAVRFPLVLATSAPIIRWSARFRKSPTAASAAAGAGRAAP</sequence>
<keyword evidence="2" id="KW-0812">Transmembrane</keyword>
<dbReference type="EMBL" id="CAJNDS010002269">
    <property type="protein sequence ID" value="CAE7403511.1"/>
    <property type="molecule type" value="Genomic_DNA"/>
</dbReference>
<dbReference type="Proteomes" id="UP000604046">
    <property type="component" value="Unassembled WGS sequence"/>
</dbReference>
<organism evidence="3 4">
    <name type="scientific">Symbiodinium natans</name>
    <dbReference type="NCBI Taxonomy" id="878477"/>
    <lineage>
        <taxon>Eukaryota</taxon>
        <taxon>Sar</taxon>
        <taxon>Alveolata</taxon>
        <taxon>Dinophyceae</taxon>
        <taxon>Suessiales</taxon>
        <taxon>Symbiodiniaceae</taxon>
        <taxon>Symbiodinium</taxon>
    </lineage>
</organism>
<reference evidence="3" key="1">
    <citation type="submission" date="2021-02" db="EMBL/GenBank/DDBJ databases">
        <authorList>
            <person name="Dougan E. K."/>
            <person name="Rhodes N."/>
            <person name="Thang M."/>
            <person name="Chan C."/>
        </authorList>
    </citation>
    <scope>NUCLEOTIDE SEQUENCE</scope>
</reference>
<dbReference type="AlphaFoldDB" id="A0A812QTK7"/>
<name>A0A812QTK7_9DINO</name>
<evidence type="ECO:0000256" key="2">
    <source>
        <dbReference type="SAM" id="Phobius"/>
    </source>
</evidence>
<dbReference type="OrthoDB" id="441016at2759"/>
<feature type="coiled-coil region" evidence="1">
    <location>
        <begin position="1"/>
        <end position="31"/>
    </location>
</feature>
<evidence type="ECO:0008006" key="5">
    <source>
        <dbReference type="Google" id="ProtNLM"/>
    </source>
</evidence>
<keyword evidence="2" id="KW-1133">Transmembrane helix</keyword>
<feature type="transmembrane region" description="Helical" evidence="2">
    <location>
        <begin position="45"/>
        <end position="64"/>
    </location>
</feature>